<name>A0A4U5NBF2_STECR</name>
<sequence>MSSSTILQSLPCLPFSPITPSSLALGLTTSCVQKSPSPSLTISFSKMMTETSDETSVMPPASAPPEDTVATVAPTHAPANRRSSRRPSDHIQPPPEPFSPYAFPPTYEEAMVSKQLEEGNLSLTPEVIATLHTRTNCPGRPRRIASVVTQMRDYFGKRKVQADPVTASR</sequence>
<accession>A0A4U5NBF2</accession>
<dbReference type="Proteomes" id="UP000298663">
    <property type="component" value="Unassembled WGS sequence"/>
</dbReference>
<reference evidence="2 3" key="1">
    <citation type="journal article" date="2015" name="Genome Biol.">
        <title>Comparative genomics of Steinernema reveals deeply conserved gene regulatory networks.</title>
        <authorList>
            <person name="Dillman A.R."/>
            <person name="Macchietto M."/>
            <person name="Porter C.F."/>
            <person name="Rogers A."/>
            <person name="Williams B."/>
            <person name="Antoshechkin I."/>
            <person name="Lee M.M."/>
            <person name="Goodwin Z."/>
            <person name="Lu X."/>
            <person name="Lewis E.E."/>
            <person name="Goodrich-Blair H."/>
            <person name="Stock S.P."/>
            <person name="Adams B.J."/>
            <person name="Sternberg P.W."/>
            <person name="Mortazavi A."/>
        </authorList>
    </citation>
    <scope>NUCLEOTIDE SEQUENCE [LARGE SCALE GENOMIC DNA]</scope>
    <source>
        <strain evidence="2 3">ALL</strain>
    </source>
</reference>
<dbReference type="AlphaFoldDB" id="A0A4U5NBF2"/>
<organism evidence="2 3">
    <name type="scientific">Steinernema carpocapsae</name>
    <name type="common">Entomopathogenic nematode</name>
    <dbReference type="NCBI Taxonomy" id="34508"/>
    <lineage>
        <taxon>Eukaryota</taxon>
        <taxon>Metazoa</taxon>
        <taxon>Ecdysozoa</taxon>
        <taxon>Nematoda</taxon>
        <taxon>Chromadorea</taxon>
        <taxon>Rhabditida</taxon>
        <taxon>Tylenchina</taxon>
        <taxon>Panagrolaimomorpha</taxon>
        <taxon>Strongyloidoidea</taxon>
        <taxon>Steinernematidae</taxon>
        <taxon>Steinernema</taxon>
    </lineage>
</organism>
<feature type="compositionally biased region" description="Low complexity" evidence="1">
    <location>
        <begin position="68"/>
        <end position="78"/>
    </location>
</feature>
<reference evidence="2 3" key="2">
    <citation type="journal article" date="2019" name="G3 (Bethesda)">
        <title>Hybrid Assembly of the Genome of the Entomopathogenic Nematode Steinernema carpocapsae Identifies the X-Chromosome.</title>
        <authorList>
            <person name="Serra L."/>
            <person name="Macchietto M."/>
            <person name="Macias-Munoz A."/>
            <person name="McGill C.J."/>
            <person name="Rodriguez I.M."/>
            <person name="Rodriguez B."/>
            <person name="Murad R."/>
            <person name="Mortazavi A."/>
        </authorList>
    </citation>
    <scope>NUCLEOTIDE SEQUENCE [LARGE SCALE GENOMIC DNA]</scope>
    <source>
        <strain evidence="2 3">ALL</strain>
    </source>
</reference>
<dbReference type="EMBL" id="AZBU02000004">
    <property type="protein sequence ID" value="TKR80159.1"/>
    <property type="molecule type" value="Genomic_DNA"/>
</dbReference>
<feature type="region of interest" description="Disordered" evidence="1">
    <location>
        <begin position="50"/>
        <end position="104"/>
    </location>
</feature>
<evidence type="ECO:0000313" key="3">
    <source>
        <dbReference type="Proteomes" id="UP000298663"/>
    </source>
</evidence>
<comment type="caution">
    <text evidence="2">The sequence shown here is derived from an EMBL/GenBank/DDBJ whole genome shotgun (WGS) entry which is preliminary data.</text>
</comment>
<evidence type="ECO:0000313" key="2">
    <source>
        <dbReference type="EMBL" id="TKR80159.1"/>
    </source>
</evidence>
<keyword evidence="3" id="KW-1185">Reference proteome</keyword>
<protein>
    <submittedName>
        <fullName evidence="2">Uncharacterized protein</fullName>
    </submittedName>
</protein>
<proteinExistence type="predicted"/>
<evidence type="ECO:0000256" key="1">
    <source>
        <dbReference type="SAM" id="MobiDB-lite"/>
    </source>
</evidence>
<gene>
    <name evidence="2" type="ORF">L596_014279</name>
</gene>